<evidence type="ECO:0000256" key="1">
    <source>
        <dbReference type="SAM" id="MobiDB-lite"/>
    </source>
</evidence>
<dbReference type="EMBL" id="JAVRQU010000024">
    <property type="protein sequence ID" value="KAK5690573.1"/>
    <property type="molecule type" value="Genomic_DNA"/>
</dbReference>
<name>A0AAN7ZV82_9PEZI</name>
<protein>
    <submittedName>
        <fullName evidence="2">Protein argonaute</fullName>
    </submittedName>
</protein>
<organism evidence="2 3">
    <name type="scientific">Elasticomyces elasticus</name>
    <dbReference type="NCBI Taxonomy" id="574655"/>
    <lineage>
        <taxon>Eukaryota</taxon>
        <taxon>Fungi</taxon>
        <taxon>Dikarya</taxon>
        <taxon>Ascomycota</taxon>
        <taxon>Pezizomycotina</taxon>
        <taxon>Dothideomycetes</taxon>
        <taxon>Dothideomycetidae</taxon>
        <taxon>Mycosphaerellales</taxon>
        <taxon>Teratosphaeriaceae</taxon>
        <taxon>Elasticomyces</taxon>
    </lineage>
</organism>
<feature type="compositionally biased region" description="Basic and acidic residues" evidence="1">
    <location>
        <begin position="1"/>
        <end position="10"/>
    </location>
</feature>
<evidence type="ECO:0000313" key="3">
    <source>
        <dbReference type="Proteomes" id="UP001310594"/>
    </source>
</evidence>
<sequence length="441" mass="49069">MECHELENGQHSKPQHSPSALEDPPSHGKRVDADAEVVVAVHRYDATSPTVRHGQYRVPSHHTRVRCYLAKSSTLNLNSEISQASTAGPGAPHEEIQTDNEVKAARQEEAEKLKKYGIAINSLAERERDLKRASEACGRDLHQFLKHGLDEDECDRTHAEWARLREKYEEEVMWPSRVLYEQISDGVKKSMFEGMDLGDPHFVFASMTTMLRGQLDQRLQEGAARTVKASPPHSLVAICLSNPNMPTQAATTEVKATLKYLTGHDTASGSPQTKVIPKDDRQQLLDIHVHPIRFQPLSCGTAYQFEVETRPGEREDSLAGKVVVSRAIQKTLGAACVFDGNSTAWSLEPLGQKRGVIITPSAKHVRGTPLPQSHIFLRQTRCYEWQSPNTTSNIYLEAMLIVTSITTVRVVQLGEVANARDRKPKFSKRSITSSTTNVGRS</sequence>
<reference evidence="2" key="1">
    <citation type="submission" date="2023-08" db="EMBL/GenBank/DDBJ databases">
        <title>Black Yeasts Isolated from many extreme environments.</title>
        <authorList>
            <person name="Coleine C."/>
            <person name="Stajich J.E."/>
            <person name="Selbmann L."/>
        </authorList>
    </citation>
    <scope>NUCLEOTIDE SEQUENCE</scope>
    <source>
        <strain evidence="2">CCFEE 5810</strain>
    </source>
</reference>
<feature type="region of interest" description="Disordered" evidence="1">
    <location>
        <begin position="1"/>
        <end position="30"/>
    </location>
</feature>
<gene>
    <name evidence="2" type="primary">ago1_2</name>
    <name evidence="2" type="ORF">LTR97_012126</name>
</gene>
<comment type="caution">
    <text evidence="2">The sequence shown here is derived from an EMBL/GenBank/DDBJ whole genome shotgun (WGS) entry which is preliminary data.</text>
</comment>
<dbReference type="AlphaFoldDB" id="A0AAN7ZV82"/>
<proteinExistence type="predicted"/>
<feature type="region of interest" description="Disordered" evidence="1">
    <location>
        <begin position="422"/>
        <end position="441"/>
    </location>
</feature>
<evidence type="ECO:0000313" key="2">
    <source>
        <dbReference type="EMBL" id="KAK5690573.1"/>
    </source>
</evidence>
<dbReference type="Proteomes" id="UP001310594">
    <property type="component" value="Unassembled WGS sequence"/>
</dbReference>
<accession>A0AAN7ZV82</accession>
<feature type="compositionally biased region" description="Polar residues" evidence="1">
    <location>
        <begin position="429"/>
        <end position="441"/>
    </location>
</feature>